<dbReference type="EMBL" id="BT069653">
    <property type="protein sequence ID" value="ACN36550.1"/>
    <property type="molecule type" value="mRNA"/>
</dbReference>
<accession>C0PMY4</accession>
<reference evidence="1" key="1">
    <citation type="journal article" date="2009" name="PLoS Genet.">
        <title>Sequencing, mapping, and analysis of 27,455 maize full-length cDNAs.</title>
        <authorList>
            <person name="Soderlund C."/>
            <person name="Descour A."/>
            <person name="Kudrna D."/>
            <person name="Bomhoff M."/>
            <person name="Boyd L."/>
            <person name="Currie J."/>
            <person name="Angelova A."/>
            <person name="Collura K."/>
            <person name="Wissotski M."/>
            <person name="Ashley E."/>
            <person name="Morrow D."/>
            <person name="Fernandes J."/>
            <person name="Walbot V."/>
            <person name="Yu Y."/>
        </authorList>
    </citation>
    <scope>NUCLEOTIDE SEQUENCE</scope>
    <source>
        <strain evidence="1">B73</strain>
    </source>
</reference>
<dbReference type="AlphaFoldDB" id="C0PMY4"/>
<evidence type="ECO:0000313" key="1">
    <source>
        <dbReference type="EMBL" id="ACN36550.1"/>
    </source>
</evidence>
<sequence>MLHVGRGGATHSVVRVQHPRKILNTVGVGDKKSIALASHKATCTLLPRICSSSAPCMSERPNFDAKDWERNGCGIVVRCYRPCLAQLLLVKKAAYLKSR</sequence>
<name>C0PMY4_MAIZE</name>
<proteinExistence type="evidence at transcript level"/>
<protein>
    <submittedName>
        <fullName evidence="1">Uncharacterized protein</fullName>
    </submittedName>
</protein>
<organism evidence="1">
    <name type="scientific">Zea mays</name>
    <name type="common">Maize</name>
    <dbReference type="NCBI Taxonomy" id="4577"/>
    <lineage>
        <taxon>Eukaryota</taxon>
        <taxon>Viridiplantae</taxon>
        <taxon>Streptophyta</taxon>
        <taxon>Embryophyta</taxon>
        <taxon>Tracheophyta</taxon>
        <taxon>Spermatophyta</taxon>
        <taxon>Magnoliopsida</taxon>
        <taxon>Liliopsida</taxon>
        <taxon>Poales</taxon>
        <taxon>Poaceae</taxon>
        <taxon>PACMAD clade</taxon>
        <taxon>Panicoideae</taxon>
        <taxon>Andropogonodae</taxon>
        <taxon>Andropogoneae</taxon>
        <taxon>Tripsacinae</taxon>
        <taxon>Zea</taxon>
    </lineage>
</organism>